<comment type="function">
    <text evidence="8">Initiates the restart of stalled replication forks, which reloads the replicative helicase on sites other than the origin of replication. Recognizes and binds to abandoned replication forks and remodels them to uncover a helicase loading site. Promotes assembly of the primosome at these replication forks.</text>
</comment>
<dbReference type="HAMAP" id="MF_00983">
    <property type="entry name" value="PriA"/>
    <property type="match status" value="1"/>
</dbReference>
<organism evidence="10 11">
    <name type="scientific">Arthrobacter hankyongi</name>
    <dbReference type="NCBI Taxonomy" id="2904801"/>
    <lineage>
        <taxon>Bacteria</taxon>
        <taxon>Bacillati</taxon>
        <taxon>Actinomycetota</taxon>
        <taxon>Actinomycetes</taxon>
        <taxon>Micrococcales</taxon>
        <taxon>Micrococcaceae</taxon>
        <taxon>Arthrobacter</taxon>
    </lineage>
</organism>
<feature type="binding site" evidence="8">
    <location>
        <position position="456"/>
    </location>
    <ligand>
        <name>Zn(2+)</name>
        <dbReference type="ChEBI" id="CHEBI:29105"/>
        <label>1</label>
    </ligand>
</feature>
<evidence type="ECO:0000256" key="8">
    <source>
        <dbReference type="HAMAP-Rule" id="MF_00983"/>
    </source>
</evidence>
<comment type="similarity">
    <text evidence="8">Belongs to the helicase family. PriA subfamily.</text>
</comment>
<feature type="binding site" evidence="8">
    <location>
        <position position="444"/>
    </location>
    <ligand>
        <name>Zn(2+)</name>
        <dbReference type="ChEBI" id="CHEBI:29105"/>
        <label>2</label>
    </ligand>
</feature>
<feature type="binding site" evidence="8">
    <location>
        <position position="417"/>
    </location>
    <ligand>
        <name>Zn(2+)</name>
        <dbReference type="ChEBI" id="CHEBI:29105"/>
        <label>1</label>
    </ligand>
</feature>
<keyword evidence="5 8" id="KW-0862">Zinc</keyword>
<gene>
    <name evidence="8" type="primary">priA</name>
    <name evidence="10" type="ORF">LVY72_22465</name>
</gene>
<feature type="binding site" evidence="8">
    <location>
        <position position="426"/>
    </location>
    <ligand>
        <name>Zn(2+)</name>
        <dbReference type="ChEBI" id="CHEBI:29105"/>
        <label>2</label>
    </ligand>
</feature>
<keyword evidence="6 8" id="KW-0067">ATP-binding</keyword>
<keyword evidence="7 8" id="KW-0238">DNA-binding</keyword>
<evidence type="ECO:0000256" key="7">
    <source>
        <dbReference type="ARBA" id="ARBA00023125"/>
    </source>
</evidence>
<evidence type="ECO:0000256" key="2">
    <source>
        <dbReference type="ARBA" id="ARBA00022705"/>
    </source>
</evidence>
<evidence type="ECO:0000256" key="1">
    <source>
        <dbReference type="ARBA" id="ARBA00022515"/>
    </source>
</evidence>
<protein>
    <recommendedName>
        <fullName evidence="8">Probable replication restart protein PriA</fullName>
    </recommendedName>
    <alternativeName>
        <fullName evidence="8">Putative ATP-dependent DNA helicase PriA</fullName>
    </alternativeName>
</protein>
<dbReference type="RefSeq" id="WP_237826858.1">
    <property type="nucleotide sequence ID" value="NZ_JAKLTQ010000028.1"/>
</dbReference>
<sequence>MGGNSGDAGDNVQLSLLQGFGQPARPQGTSPAAAVDPVAQVLIESPLPHLDREFDYLVPEELSAAAVPGARIKARFGGQELAGYITARKAEAPEGVRLVALSKVVSPQPVLTPGLLRLATAVAERYAGNVSDVVRAAVPPRVAKVDQEFAGRGPGPVEAAAAAPAVDASCFAGYRSGPAFLSHLAAGESPRAVLTSHRSYGPAAWPAQVAAAVAAAVQSGRGALAVVPDARDLARLEAALAAVLGTDGYLRLSAEDGPTPRYRNYLRLLHGDVRVAVGTRSAAYAPVPELGLIVLCDDGDDLYVEQRAPYQHTREVLLLRAGLEDCAMLLASVARSTEAERLVQHGWAQPIQCERPVLRTQTPRVVNTADSFQQERDPLLSHARLPQAAWRAAQDGLARGPVLVQVARTGFSPSLACQDCRTPARCPECSGPLGQTGRGAVPACRWCGRLAGDYRCPECGSARLRASVAGAARTAEELGRAFPGVPVISSAGEHIKDAVGPDPALVVATPGAEPVAEAGYAAALLLDGNAMLSRESLRASEETLRRWFGAASLVRPAAEGGLVVVTADSDAVVGQLVRWDPAGAAARELGLRRELQLPPAVRIAALTGSQAGIELFVQDLQLPPARLVGPVPLPGADGTHRLLVFFGYREAAVVTAALRTRKAALSAKRTPDPVQVRLDGLDFL</sequence>
<dbReference type="PANTHER" id="PTHR30580">
    <property type="entry name" value="PRIMOSOMAL PROTEIN N"/>
    <property type="match status" value="1"/>
</dbReference>
<feature type="binding site" evidence="8">
    <location>
        <position position="447"/>
    </location>
    <ligand>
        <name>Zn(2+)</name>
        <dbReference type="ChEBI" id="CHEBI:29105"/>
        <label>2</label>
    </ligand>
</feature>
<feature type="domain" description="Primosomal protein N' 3' DNA-binding" evidence="9">
    <location>
        <begin position="40"/>
        <end position="139"/>
    </location>
</feature>
<keyword evidence="4 8" id="KW-0547">Nucleotide-binding</keyword>
<feature type="binding site" evidence="8">
    <location>
        <position position="420"/>
    </location>
    <ligand>
        <name>Zn(2+)</name>
        <dbReference type="ChEBI" id="CHEBI:29105"/>
        <label>1</label>
    </ligand>
</feature>
<keyword evidence="3 8" id="KW-0479">Metal-binding</keyword>
<keyword evidence="2 8" id="KW-0235">DNA replication</keyword>
<dbReference type="InterPro" id="IPR005259">
    <property type="entry name" value="PriA"/>
</dbReference>
<evidence type="ECO:0000259" key="9">
    <source>
        <dbReference type="Pfam" id="PF17764"/>
    </source>
</evidence>
<comment type="subunit">
    <text evidence="8">Component of the replication restart primosome.</text>
</comment>
<evidence type="ECO:0000313" key="10">
    <source>
        <dbReference type="EMBL" id="MCG2624657.1"/>
    </source>
</evidence>
<comment type="cofactor">
    <cofactor evidence="8">
        <name>Zn(2+)</name>
        <dbReference type="ChEBI" id="CHEBI:29105"/>
    </cofactor>
    <text evidence="8">Binds 2 zinc ions per subunit.</text>
</comment>
<evidence type="ECO:0000256" key="6">
    <source>
        <dbReference type="ARBA" id="ARBA00022840"/>
    </source>
</evidence>
<dbReference type="InterPro" id="IPR041222">
    <property type="entry name" value="PriA_3primeBD"/>
</dbReference>
<dbReference type="PANTHER" id="PTHR30580:SF0">
    <property type="entry name" value="PRIMOSOMAL PROTEIN N"/>
    <property type="match status" value="1"/>
</dbReference>
<keyword evidence="11" id="KW-1185">Reference proteome</keyword>
<keyword evidence="1 8" id="KW-0639">Primosome</keyword>
<feature type="binding site" evidence="8">
    <location>
        <position position="429"/>
    </location>
    <ligand>
        <name>Zn(2+)</name>
        <dbReference type="ChEBI" id="CHEBI:29105"/>
        <label>2</label>
    </ligand>
</feature>
<evidence type="ECO:0000256" key="4">
    <source>
        <dbReference type="ARBA" id="ARBA00022741"/>
    </source>
</evidence>
<name>A0ABS9LD87_9MICC</name>
<comment type="caution">
    <text evidence="8">As this protein does not have any detectable helicase domains, it probably does not have helicase activity.</text>
</comment>
<evidence type="ECO:0000313" key="11">
    <source>
        <dbReference type="Proteomes" id="UP001165368"/>
    </source>
</evidence>
<dbReference type="InterPro" id="IPR042115">
    <property type="entry name" value="PriA_3primeBD_sf"/>
</dbReference>
<dbReference type="Gene3D" id="3.40.1440.60">
    <property type="entry name" value="PriA, 3(prime) DNA-binding domain"/>
    <property type="match status" value="1"/>
</dbReference>
<dbReference type="EMBL" id="JAKLTQ010000028">
    <property type="protein sequence ID" value="MCG2624657.1"/>
    <property type="molecule type" value="Genomic_DNA"/>
</dbReference>
<reference evidence="10" key="1">
    <citation type="submission" date="2022-01" db="EMBL/GenBank/DDBJ databases">
        <authorList>
            <person name="Jo J.-H."/>
            <person name="Im W.-T."/>
        </authorList>
    </citation>
    <scope>NUCLEOTIDE SEQUENCE</scope>
    <source>
        <strain evidence="10">I2-34</strain>
    </source>
</reference>
<dbReference type="Proteomes" id="UP001165368">
    <property type="component" value="Unassembled WGS sequence"/>
</dbReference>
<proteinExistence type="inferred from homology"/>
<evidence type="ECO:0000256" key="3">
    <source>
        <dbReference type="ARBA" id="ARBA00022723"/>
    </source>
</evidence>
<evidence type="ECO:0000256" key="5">
    <source>
        <dbReference type="ARBA" id="ARBA00022833"/>
    </source>
</evidence>
<dbReference type="InterPro" id="IPR027417">
    <property type="entry name" value="P-loop_NTPase"/>
</dbReference>
<accession>A0ABS9LD87</accession>
<feature type="binding site" evidence="8">
    <location>
        <position position="459"/>
    </location>
    <ligand>
        <name>Zn(2+)</name>
        <dbReference type="ChEBI" id="CHEBI:29105"/>
        <label>1</label>
    </ligand>
</feature>
<dbReference type="Gene3D" id="3.40.50.300">
    <property type="entry name" value="P-loop containing nucleotide triphosphate hydrolases"/>
    <property type="match status" value="1"/>
</dbReference>
<dbReference type="Pfam" id="PF17764">
    <property type="entry name" value="PriA_3primeBD"/>
    <property type="match status" value="1"/>
</dbReference>
<comment type="caution">
    <text evidence="10">The sequence shown here is derived from an EMBL/GenBank/DDBJ whole genome shotgun (WGS) entry which is preliminary data.</text>
</comment>